<proteinExistence type="predicted"/>
<reference evidence="1" key="1">
    <citation type="submission" date="2018-05" db="EMBL/GenBank/DDBJ databases">
        <authorList>
            <person name="Lanie J.A."/>
            <person name="Ng W.-L."/>
            <person name="Kazmierczak K.M."/>
            <person name="Andrzejewski T.M."/>
            <person name="Davidsen T.M."/>
            <person name="Wayne K.J."/>
            <person name="Tettelin H."/>
            <person name="Glass J.I."/>
            <person name="Rusch D."/>
            <person name="Podicherti R."/>
            <person name="Tsui H.-C.T."/>
            <person name="Winkler M.E."/>
        </authorList>
    </citation>
    <scope>NUCLEOTIDE SEQUENCE</scope>
</reference>
<dbReference type="AlphaFoldDB" id="A0A382YHM5"/>
<sequence length="56" mass="6325">VSLTLLLHGERKVTAQSILFSEELLDQMLEFATMSKPCLFIDGHAGTTGLRIRHWL</sequence>
<evidence type="ECO:0000313" key="1">
    <source>
        <dbReference type="EMBL" id="SVD82773.1"/>
    </source>
</evidence>
<accession>A0A382YHM5</accession>
<feature type="non-terminal residue" evidence="1">
    <location>
        <position position="56"/>
    </location>
</feature>
<feature type="non-terminal residue" evidence="1">
    <location>
        <position position="1"/>
    </location>
</feature>
<gene>
    <name evidence="1" type="ORF">METZ01_LOCUS435627</name>
</gene>
<name>A0A382YHM5_9ZZZZ</name>
<organism evidence="1">
    <name type="scientific">marine metagenome</name>
    <dbReference type="NCBI Taxonomy" id="408172"/>
    <lineage>
        <taxon>unclassified sequences</taxon>
        <taxon>metagenomes</taxon>
        <taxon>ecological metagenomes</taxon>
    </lineage>
</organism>
<protein>
    <submittedName>
        <fullName evidence="1">Uncharacterized protein</fullName>
    </submittedName>
</protein>
<dbReference type="EMBL" id="UINC01175900">
    <property type="protein sequence ID" value="SVD82773.1"/>
    <property type="molecule type" value="Genomic_DNA"/>
</dbReference>